<evidence type="ECO:0000313" key="2">
    <source>
        <dbReference type="Proteomes" id="UP001497522"/>
    </source>
</evidence>
<sequence length="113" mass="12718">MVVKVLSASFQPEVIEHKATKDVEWLPGVEALYECDHAGNVRWFPGVVVASFSDIAKERGVPEGRGGAPVPLSWVPWEILNKPSFKNPVEWRLLARSFQVLGYFEGRLKSLLR</sequence>
<evidence type="ECO:0000313" key="1">
    <source>
        <dbReference type="EMBL" id="CAK9859827.1"/>
    </source>
</evidence>
<reference evidence="1" key="1">
    <citation type="submission" date="2024-03" db="EMBL/GenBank/DDBJ databases">
        <authorList>
            <consortium name="ELIXIR-Norway"/>
            <consortium name="Elixir Norway"/>
        </authorList>
    </citation>
    <scope>NUCLEOTIDE SEQUENCE</scope>
</reference>
<gene>
    <name evidence="1" type="ORF">CSSPJE1EN2_LOCUS2822</name>
</gene>
<protein>
    <submittedName>
        <fullName evidence="1">Uncharacterized protein</fullName>
    </submittedName>
</protein>
<keyword evidence="2" id="KW-1185">Reference proteome</keyword>
<accession>A0ABP1ABE5</accession>
<proteinExistence type="predicted"/>
<name>A0ABP1ABE5_9BRYO</name>
<dbReference type="EMBL" id="OZ023711">
    <property type="protein sequence ID" value="CAK9859827.1"/>
    <property type="molecule type" value="Genomic_DNA"/>
</dbReference>
<organism evidence="1 2">
    <name type="scientific">Sphagnum jensenii</name>
    <dbReference type="NCBI Taxonomy" id="128206"/>
    <lineage>
        <taxon>Eukaryota</taxon>
        <taxon>Viridiplantae</taxon>
        <taxon>Streptophyta</taxon>
        <taxon>Embryophyta</taxon>
        <taxon>Bryophyta</taxon>
        <taxon>Sphagnophytina</taxon>
        <taxon>Sphagnopsida</taxon>
        <taxon>Sphagnales</taxon>
        <taxon>Sphagnaceae</taxon>
        <taxon>Sphagnum</taxon>
    </lineage>
</organism>
<dbReference type="Proteomes" id="UP001497522">
    <property type="component" value="Chromosome 10"/>
</dbReference>